<dbReference type="EMBL" id="WHPF01000001">
    <property type="protein sequence ID" value="NNV54005.1"/>
    <property type="molecule type" value="Genomic_DNA"/>
</dbReference>
<keyword evidence="3" id="KW-1185">Reference proteome</keyword>
<organism evidence="2 3">
    <name type="scientific">Limnovirga soli</name>
    <dbReference type="NCBI Taxonomy" id="2656915"/>
    <lineage>
        <taxon>Bacteria</taxon>
        <taxon>Pseudomonadati</taxon>
        <taxon>Bacteroidota</taxon>
        <taxon>Chitinophagia</taxon>
        <taxon>Chitinophagales</taxon>
        <taxon>Chitinophagaceae</taxon>
        <taxon>Limnovirga</taxon>
    </lineage>
</organism>
<keyword evidence="1" id="KW-0812">Transmembrane</keyword>
<keyword evidence="1" id="KW-1133">Transmembrane helix</keyword>
<comment type="caution">
    <text evidence="2">The sequence shown here is derived from an EMBL/GenBank/DDBJ whole genome shotgun (WGS) entry which is preliminary data.</text>
</comment>
<evidence type="ECO:0000313" key="2">
    <source>
        <dbReference type="EMBL" id="NNV54005.1"/>
    </source>
</evidence>
<evidence type="ECO:0000313" key="3">
    <source>
        <dbReference type="Proteomes" id="UP000598971"/>
    </source>
</evidence>
<dbReference type="RefSeq" id="WP_171605924.1">
    <property type="nucleotide sequence ID" value="NZ_WHPF01000001.1"/>
</dbReference>
<feature type="transmembrane region" description="Helical" evidence="1">
    <location>
        <begin position="91"/>
        <end position="112"/>
    </location>
</feature>
<feature type="transmembrane region" description="Helical" evidence="1">
    <location>
        <begin position="52"/>
        <end position="79"/>
    </location>
</feature>
<protein>
    <submittedName>
        <fullName evidence="2">Uncharacterized protein</fullName>
    </submittedName>
</protein>
<dbReference type="Proteomes" id="UP000598971">
    <property type="component" value="Unassembled WGS sequence"/>
</dbReference>
<dbReference type="AlphaFoldDB" id="A0A8J8JSF0"/>
<gene>
    <name evidence="2" type="ORF">GD597_00950</name>
</gene>
<accession>A0A8J8JSF0</accession>
<sequence length="159" mass="19108">MKKKVWKLALPLSIILIFSFTKWWYTLPEDAPDTVFTGFPLPFVCNGWHTSMSLQIFVMEFLIDWLVYFAATYLLIWLIMRYLHINKIPKLIIIPMILIAMLIAIFSIWVAAFTENLFYVKRNFKMEVIATGYMFIWQQNPEHDYYKFHPERKVEKTPN</sequence>
<evidence type="ECO:0000256" key="1">
    <source>
        <dbReference type="SAM" id="Phobius"/>
    </source>
</evidence>
<proteinExistence type="predicted"/>
<reference evidence="2" key="1">
    <citation type="submission" date="2019-10" db="EMBL/GenBank/DDBJ databases">
        <title>Draft genome sequence of Panacibacter sp. KCS-6.</title>
        <authorList>
            <person name="Yim K.J."/>
        </authorList>
    </citation>
    <scope>NUCLEOTIDE SEQUENCE</scope>
    <source>
        <strain evidence="2">KCS-6</strain>
    </source>
</reference>
<name>A0A8J8JSF0_9BACT</name>
<keyword evidence="1" id="KW-0472">Membrane</keyword>